<evidence type="ECO:0000313" key="1">
    <source>
        <dbReference type="EMBL" id="MBD2279962.1"/>
    </source>
</evidence>
<dbReference type="Proteomes" id="UP000606721">
    <property type="component" value="Unassembled WGS sequence"/>
</dbReference>
<keyword evidence="2" id="KW-1185">Reference proteome</keyword>
<proteinExistence type="predicted"/>
<sequence length="146" mass="17012">MRLGIHSQAGYGFYVKLTPMSLLEQQLNPLSVLERQIMYSLATNQQLTTITNLANILPHISQYLVHFLLCRVKRQRNPTHLLGFMLQPNLQIKAFFNLDKVLISRSHFLQAIEKLYSRSLIEKDGGKYTLQPVLREYVTEKFIHNL</sequence>
<name>A0ABR8BYX1_APHFL</name>
<evidence type="ECO:0000313" key="2">
    <source>
        <dbReference type="Proteomes" id="UP000606721"/>
    </source>
</evidence>
<reference evidence="1 2" key="1">
    <citation type="journal article" date="2020" name="ISME J.">
        <title>Comparative genomics reveals insights into cyanobacterial evolution and habitat adaptation.</title>
        <authorList>
            <person name="Chen M.Y."/>
            <person name="Teng W.K."/>
            <person name="Zhao L."/>
            <person name="Hu C.X."/>
            <person name="Zhou Y.K."/>
            <person name="Han B.P."/>
            <person name="Song L.R."/>
            <person name="Shu W.S."/>
        </authorList>
    </citation>
    <scope>NUCLEOTIDE SEQUENCE [LARGE SCALE GENOMIC DNA]</scope>
    <source>
        <strain evidence="1 2">FACHB-1040</strain>
    </source>
</reference>
<comment type="caution">
    <text evidence="1">The sequence shown here is derived from an EMBL/GenBank/DDBJ whole genome shotgun (WGS) entry which is preliminary data.</text>
</comment>
<dbReference type="EMBL" id="JACJQT010000048">
    <property type="protein sequence ID" value="MBD2279962.1"/>
    <property type="molecule type" value="Genomic_DNA"/>
</dbReference>
<accession>A0ABR8BYX1</accession>
<organism evidence="1 2">
    <name type="scientific">Aphanizomenon flos-aquae FACHB-1040</name>
    <dbReference type="NCBI Taxonomy" id="2692887"/>
    <lineage>
        <taxon>Bacteria</taxon>
        <taxon>Bacillati</taxon>
        <taxon>Cyanobacteriota</taxon>
        <taxon>Cyanophyceae</taxon>
        <taxon>Nostocales</taxon>
        <taxon>Aphanizomenonaceae</taxon>
        <taxon>Aphanizomenon</taxon>
    </lineage>
</organism>
<protein>
    <submittedName>
        <fullName evidence="1">Uncharacterized protein</fullName>
    </submittedName>
</protein>
<gene>
    <name evidence="1" type="ORF">H6F99_17240</name>
</gene>